<gene>
    <name evidence="3" type="ORF">AB1Y20_015896</name>
</gene>
<feature type="compositionally biased region" description="Acidic residues" evidence="2">
    <location>
        <begin position="147"/>
        <end position="164"/>
    </location>
</feature>
<dbReference type="AlphaFoldDB" id="A0AB34K1S2"/>
<evidence type="ECO:0000256" key="2">
    <source>
        <dbReference type="SAM" id="MobiDB-lite"/>
    </source>
</evidence>
<organism evidence="3 4">
    <name type="scientific">Prymnesium parvum</name>
    <name type="common">Toxic golden alga</name>
    <dbReference type="NCBI Taxonomy" id="97485"/>
    <lineage>
        <taxon>Eukaryota</taxon>
        <taxon>Haptista</taxon>
        <taxon>Haptophyta</taxon>
        <taxon>Prymnesiophyceae</taxon>
        <taxon>Prymnesiales</taxon>
        <taxon>Prymnesiaceae</taxon>
        <taxon>Prymnesium</taxon>
    </lineage>
</organism>
<feature type="region of interest" description="Disordered" evidence="2">
    <location>
        <begin position="129"/>
        <end position="164"/>
    </location>
</feature>
<dbReference type="EMBL" id="JBGBPQ010000003">
    <property type="protein sequence ID" value="KAL1527218.1"/>
    <property type="molecule type" value="Genomic_DNA"/>
</dbReference>
<dbReference type="Proteomes" id="UP001515480">
    <property type="component" value="Unassembled WGS sequence"/>
</dbReference>
<proteinExistence type="predicted"/>
<evidence type="ECO:0008006" key="5">
    <source>
        <dbReference type="Google" id="ProtNLM"/>
    </source>
</evidence>
<evidence type="ECO:0000313" key="3">
    <source>
        <dbReference type="EMBL" id="KAL1527218.1"/>
    </source>
</evidence>
<accession>A0AB34K1S2</accession>
<dbReference type="CDD" id="cd23767">
    <property type="entry name" value="IQCD"/>
    <property type="match status" value="1"/>
</dbReference>
<dbReference type="PROSITE" id="PS50096">
    <property type="entry name" value="IQ"/>
    <property type="match status" value="1"/>
</dbReference>
<evidence type="ECO:0000313" key="4">
    <source>
        <dbReference type="Proteomes" id="UP001515480"/>
    </source>
</evidence>
<sequence>MAPLRLPSLPPTAMAPQEKAALLARYGDLTRGTSVLPEVLQTSRLLLGVAHGRARESDEFVTRRELQEKLAFLEHRMELLTNTVRQQAAAARRVEDAVRALEQRGARSRRSTRGEASVELIEQLAEPTAAPLGVGRSGFDAARGADGDDDEEEGTEEEEEEEADAALEGIDRLAAGEAYGAAAGEAYGAGDVEPPEREVGETGVVSVSSDGVAHVELELQYEQPVVLATLLSTGSSGAAPAVSIPTKDGTSFTVQLSPPPRGEQEVAYLVLEAGAHVLGSGSTLIAAESAAFLGEELTVKFEMSFAAPPAVLCCQQGVPASASARACVGELGGDGFSLRLAEGRRPRRWAAEGEAPPLPAAGGEERAEEMAVAATRLQARQRGKMARALLQPKHESVVGWVAAQCSGGDGLVTGVAELHDGEWVEVQFNIEYPEPPIVITNVASGSLTDESSAFEILCDRRANNGIWLQYRANGASEQPDAVRVLWMALPAGKLWALEQYEDDDRMTVVTSTAVS</sequence>
<protein>
    <recommendedName>
        <fullName evidence="5">Coatomer subunit delta</fullName>
    </recommendedName>
</protein>
<evidence type="ECO:0000256" key="1">
    <source>
        <dbReference type="SAM" id="Coils"/>
    </source>
</evidence>
<reference evidence="3 4" key="1">
    <citation type="journal article" date="2024" name="Science">
        <title>Giant polyketide synthase enzymes in the biosynthesis of giant marine polyether toxins.</title>
        <authorList>
            <person name="Fallon T.R."/>
            <person name="Shende V.V."/>
            <person name="Wierzbicki I.H."/>
            <person name="Pendleton A.L."/>
            <person name="Watervoot N.F."/>
            <person name="Auber R.P."/>
            <person name="Gonzalez D.J."/>
            <person name="Wisecaver J.H."/>
            <person name="Moore B.S."/>
        </authorList>
    </citation>
    <scope>NUCLEOTIDE SEQUENCE [LARGE SCALE GENOMIC DNA]</scope>
    <source>
        <strain evidence="3 4">12B1</strain>
    </source>
</reference>
<name>A0AB34K1S2_PRYPA</name>
<feature type="coiled-coil region" evidence="1">
    <location>
        <begin position="63"/>
        <end position="104"/>
    </location>
</feature>
<keyword evidence="1" id="KW-0175">Coiled coil</keyword>
<keyword evidence="4" id="KW-1185">Reference proteome</keyword>
<comment type="caution">
    <text evidence="3">The sequence shown here is derived from an EMBL/GenBank/DDBJ whole genome shotgun (WGS) entry which is preliminary data.</text>
</comment>